<accession>A0A0R0CJ83</accession>
<dbReference type="Pfam" id="PF13511">
    <property type="entry name" value="DUF4124"/>
    <property type="match status" value="1"/>
</dbReference>
<evidence type="ECO:0000313" key="5">
    <source>
        <dbReference type="Proteomes" id="UP000052052"/>
    </source>
</evidence>
<protein>
    <recommendedName>
        <fullName evidence="3">DUF4124 domain-containing protein</fullName>
    </recommendedName>
</protein>
<dbReference type="EMBL" id="LDJL01000009">
    <property type="protein sequence ID" value="KRG69637.1"/>
    <property type="molecule type" value="Genomic_DNA"/>
</dbReference>
<feature type="signal peptide" evidence="2">
    <location>
        <begin position="1"/>
        <end position="35"/>
    </location>
</feature>
<dbReference type="AlphaFoldDB" id="A0A0R0CJ83"/>
<feature type="chain" id="PRO_5006394175" description="DUF4124 domain-containing protein" evidence="2">
    <location>
        <begin position="36"/>
        <end position="148"/>
    </location>
</feature>
<organism evidence="4 5">
    <name type="scientific">Pseudoxanthomonas dokdonensis</name>
    <dbReference type="NCBI Taxonomy" id="344882"/>
    <lineage>
        <taxon>Bacteria</taxon>
        <taxon>Pseudomonadati</taxon>
        <taxon>Pseudomonadota</taxon>
        <taxon>Gammaproteobacteria</taxon>
        <taxon>Lysobacterales</taxon>
        <taxon>Lysobacteraceae</taxon>
        <taxon>Pseudoxanthomonas</taxon>
    </lineage>
</organism>
<dbReference type="InterPro" id="IPR025392">
    <property type="entry name" value="DUF4124"/>
</dbReference>
<gene>
    <name evidence="4" type="ORF">ABB29_09215</name>
</gene>
<evidence type="ECO:0000256" key="2">
    <source>
        <dbReference type="SAM" id="SignalP"/>
    </source>
</evidence>
<keyword evidence="2" id="KW-0732">Signal</keyword>
<reference evidence="4 5" key="1">
    <citation type="submission" date="2015-05" db="EMBL/GenBank/DDBJ databases">
        <title>Genome sequencing and analysis of members of genus Stenotrophomonas.</title>
        <authorList>
            <person name="Patil P.P."/>
            <person name="Midha S."/>
            <person name="Patil P.B."/>
        </authorList>
    </citation>
    <scope>NUCLEOTIDE SEQUENCE [LARGE SCALE GENOMIC DNA]</scope>
    <source>
        <strain evidence="4 5">DSM 21858</strain>
    </source>
</reference>
<feature type="domain" description="DUF4124" evidence="3">
    <location>
        <begin position="27"/>
        <end position="72"/>
    </location>
</feature>
<evidence type="ECO:0000313" key="4">
    <source>
        <dbReference type="EMBL" id="KRG69637.1"/>
    </source>
</evidence>
<name>A0A0R0CJ83_9GAMM</name>
<comment type="caution">
    <text evidence="4">The sequence shown here is derived from an EMBL/GenBank/DDBJ whole genome shotgun (WGS) entry which is preliminary data.</text>
</comment>
<feature type="region of interest" description="Disordered" evidence="1">
    <location>
        <begin position="48"/>
        <end position="84"/>
    </location>
</feature>
<feature type="region of interest" description="Disordered" evidence="1">
    <location>
        <begin position="98"/>
        <end position="122"/>
    </location>
</feature>
<keyword evidence="5" id="KW-1185">Reference proteome</keyword>
<dbReference type="OrthoDB" id="7068596at2"/>
<dbReference type="STRING" id="344882.ABB29_09215"/>
<dbReference type="RefSeq" id="WP_083487727.1">
    <property type="nucleotide sequence ID" value="NZ_LDJL01000009.1"/>
</dbReference>
<dbReference type="PATRIC" id="fig|344882.3.peg.3201"/>
<proteinExistence type="predicted"/>
<dbReference type="Proteomes" id="UP000052052">
    <property type="component" value="Unassembled WGS sequence"/>
</dbReference>
<sequence>MRPTRSLRARPWLRGVALAGLVAAGLASTCAPAVAGQVYQWKDAKGVTHYSDKPPAGQNFKDRRIDNRGEPLASADAVGTPVENPQCTTAKLNLSLLNSNDSVRQSNADGTPGKVLDETERQNQKDLAAAAVKAYCTPVAPAGTGVGT</sequence>
<feature type="compositionally biased region" description="Basic and acidic residues" evidence="1">
    <location>
        <begin position="60"/>
        <end position="69"/>
    </location>
</feature>
<evidence type="ECO:0000256" key="1">
    <source>
        <dbReference type="SAM" id="MobiDB-lite"/>
    </source>
</evidence>
<evidence type="ECO:0000259" key="3">
    <source>
        <dbReference type="Pfam" id="PF13511"/>
    </source>
</evidence>